<evidence type="ECO:0000256" key="1">
    <source>
        <dbReference type="PROSITE-ProRule" id="PRU00042"/>
    </source>
</evidence>
<keyword evidence="4" id="KW-1185">Reference proteome</keyword>
<evidence type="ECO:0000313" key="4">
    <source>
        <dbReference type="Proteomes" id="UP000037696"/>
    </source>
</evidence>
<dbReference type="Gene3D" id="3.30.160.60">
    <property type="entry name" value="Classic Zinc Finger"/>
    <property type="match status" value="1"/>
</dbReference>
<keyword evidence="1" id="KW-0479">Metal-binding</keyword>
<protein>
    <recommendedName>
        <fullName evidence="2">C2H2-type domain-containing protein</fullName>
    </recommendedName>
</protein>
<keyword evidence="1" id="KW-0863">Zinc-finger</keyword>
<proteinExistence type="predicted"/>
<reference evidence="3 4" key="1">
    <citation type="submission" date="2015-08" db="EMBL/GenBank/DDBJ databases">
        <title>Genome sequencing of Penicillium nordicum.</title>
        <authorList>
            <person name="Nguyen H.D."/>
            <person name="Seifert K.A."/>
        </authorList>
    </citation>
    <scope>NUCLEOTIDE SEQUENCE [LARGE SCALE GENOMIC DNA]</scope>
    <source>
        <strain evidence="3 4">DAOMC 185683</strain>
    </source>
</reference>
<dbReference type="Pfam" id="PF00096">
    <property type="entry name" value="zf-C2H2"/>
    <property type="match status" value="1"/>
</dbReference>
<name>A0A0M9WIA9_9EURO</name>
<dbReference type="PROSITE" id="PS00028">
    <property type="entry name" value="ZINC_FINGER_C2H2_1"/>
    <property type="match status" value="1"/>
</dbReference>
<evidence type="ECO:0000313" key="3">
    <source>
        <dbReference type="EMBL" id="KOS45949.1"/>
    </source>
</evidence>
<accession>A0A0M9WIA9</accession>
<comment type="caution">
    <text evidence="3">The sequence shown here is derived from an EMBL/GenBank/DDBJ whole genome shotgun (WGS) entry which is preliminary data.</text>
</comment>
<dbReference type="EMBL" id="LHQQ01000036">
    <property type="protein sequence ID" value="KOS45949.1"/>
    <property type="molecule type" value="Genomic_DNA"/>
</dbReference>
<gene>
    <name evidence="3" type="ORF">ACN38_g3100</name>
</gene>
<keyword evidence="1" id="KW-0862">Zinc</keyword>
<organism evidence="3 4">
    <name type="scientific">Penicillium nordicum</name>
    <dbReference type="NCBI Taxonomy" id="229535"/>
    <lineage>
        <taxon>Eukaryota</taxon>
        <taxon>Fungi</taxon>
        <taxon>Dikarya</taxon>
        <taxon>Ascomycota</taxon>
        <taxon>Pezizomycotina</taxon>
        <taxon>Eurotiomycetes</taxon>
        <taxon>Eurotiomycetidae</taxon>
        <taxon>Eurotiales</taxon>
        <taxon>Aspergillaceae</taxon>
        <taxon>Penicillium</taxon>
    </lineage>
</organism>
<sequence length="145" mass="16614">MYCFSKRFIAETSISYVSGGIFSRPYIYLIVHGLNKEEVECLVPDVKDHDIAGFDQPKCPLAECGRSFSSWTSLREHLVEVHKKSKAEVQELVTLRLAKQQQENKTILCPQHGCESRFEFPVKVRRHLTTKHDMSEGEAEGMEVI</sequence>
<dbReference type="AlphaFoldDB" id="A0A0M9WIA9"/>
<evidence type="ECO:0000259" key="2">
    <source>
        <dbReference type="PROSITE" id="PS50157"/>
    </source>
</evidence>
<feature type="domain" description="C2H2-type" evidence="2">
    <location>
        <begin position="57"/>
        <end position="87"/>
    </location>
</feature>
<dbReference type="InterPro" id="IPR013087">
    <property type="entry name" value="Znf_C2H2_type"/>
</dbReference>
<dbReference type="GO" id="GO:0008270">
    <property type="term" value="F:zinc ion binding"/>
    <property type="evidence" value="ECO:0007669"/>
    <property type="project" value="UniProtKB-KW"/>
</dbReference>
<dbReference type="OrthoDB" id="2687452at2759"/>
<dbReference type="SMART" id="SM00355">
    <property type="entry name" value="ZnF_C2H2"/>
    <property type="match status" value="2"/>
</dbReference>
<dbReference type="Proteomes" id="UP000037696">
    <property type="component" value="Unassembled WGS sequence"/>
</dbReference>
<dbReference type="PROSITE" id="PS50157">
    <property type="entry name" value="ZINC_FINGER_C2H2_2"/>
    <property type="match status" value="1"/>
</dbReference>